<evidence type="ECO:0008006" key="3">
    <source>
        <dbReference type="Google" id="ProtNLM"/>
    </source>
</evidence>
<protein>
    <recommendedName>
        <fullName evidence="3">PE domain-containing protein</fullName>
    </recommendedName>
</protein>
<gene>
    <name evidence="1" type="ORF">SacxiDRAFT_3068</name>
</gene>
<evidence type="ECO:0000313" key="2">
    <source>
        <dbReference type="Proteomes" id="UP000004691"/>
    </source>
</evidence>
<dbReference type="Proteomes" id="UP000004691">
    <property type="component" value="Unassembled WGS sequence"/>
</dbReference>
<dbReference type="STRING" id="882086.SacxiDRAFT_3068"/>
<reference evidence="1 2" key="1">
    <citation type="submission" date="2012-01" db="EMBL/GenBank/DDBJ databases">
        <title>Improved High-Quality Draft sequence of Saccharomonospora xinjiangensis XJ-54.</title>
        <authorList>
            <consortium name="US DOE Joint Genome Institute"/>
            <person name="Lucas S."/>
            <person name="Han J."/>
            <person name="Lapidus A."/>
            <person name="Cheng J.-F."/>
            <person name="Goodwin L."/>
            <person name="Pitluck S."/>
            <person name="Peters L."/>
            <person name="Mikhailova N."/>
            <person name="Teshima H."/>
            <person name="Detter J.C."/>
            <person name="Han C."/>
            <person name="Tapia R."/>
            <person name="Land M."/>
            <person name="Hauser L."/>
            <person name="Kyrpides N."/>
            <person name="Ivanova N."/>
            <person name="Pagani I."/>
            <person name="Brambilla E.-M."/>
            <person name="Klenk H.-P."/>
            <person name="Woyke T."/>
        </authorList>
    </citation>
    <scope>NUCLEOTIDE SEQUENCE [LARGE SCALE GENOMIC DNA]</scope>
    <source>
        <strain evidence="1 2">XJ-54</strain>
    </source>
</reference>
<dbReference type="OrthoDB" id="3556651at2"/>
<dbReference type="RefSeq" id="WP_006239434.1">
    <property type="nucleotide sequence ID" value="NZ_JH636049.1"/>
</dbReference>
<dbReference type="AlphaFoldDB" id="I0V574"/>
<sequence>MAESWFDALADEAANGVSATAAVGAVLGGPAGAAVAGASVAARMADAAGGGGSWSFDEDEIDAVIKDWKALAEELEEDRQIFSSSQQFFYPPSNDHPSSTFMNSLNDGFLALEQSNKSMRDYVLGFIERLERATSSIVSSDGDSAGSFEQGASNA</sequence>
<keyword evidence="2" id="KW-1185">Reference proteome</keyword>
<name>I0V574_9PSEU</name>
<organism evidence="1 2">
    <name type="scientific">Saccharomonospora xinjiangensis XJ-54</name>
    <dbReference type="NCBI Taxonomy" id="882086"/>
    <lineage>
        <taxon>Bacteria</taxon>
        <taxon>Bacillati</taxon>
        <taxon>Actinomycetota</taxon>
        <taxon>Actinomycetes</taxon>
        <taxon>Pseudonocardiales</taxon>
        <taxon>Pseudonocardiaceae</taxon>
        <taxon>Saccharomonospora</taxon>
    </lineage>
</organism>
<dbReference type="EMBL" id="JH636049">
    <property type="protein sequence ID" value="EID55277.1"/>
    <property type="molecule type" value="Genomic_DNA"/>
</dbReference>
<accession>I0V574</accession>
<proteinExistence type="predicted"/>
<evidence type="ECO:0000313" key="1">
    <source>
        <dbReference type="EMBL" id="EID55277.1"/>
    </source>
</evidence>
<dbReference type="HOGENOM" id="CLU_1721017_0_0_11"/>